<comment type="cofactor">
    <cofactor evidence="12">
        <name>Mn(2+)</name>
        <dbReference type="ChEBI" id="CHEBI:29035"/>
    </cofactor>
    <cofactor evidence="12">
        <name>Fe(2+)</name>
        <dbReference type="ChEBI" id="CHEBI:29033"/>
    </cofactor>
    <text evidence="12">Binds 1 Mn(2+) or Fe(2+) ion per subunit.</text>
</comment>
<dbReference type="GO" id="GO:0008270">
    <property type="term" value="F:zinc ion binding"/>
    <property type="evidence" value="ECO:0007669"/>
    <property type="project" value="TreeGrafter"/>
</dbReference>
<dbReference type="SUPFAM" id="SSF46785">
    <property type="entry name" value="Winged helix' DNA-binding domain"/>
    <property type="match status" value="1"/>
</dbReference>
<feature type="binding site" evidence="12">
    <location>
        <position position="142"/>
    </location>
    <ligand>
        <name>Fe cation</name>
        <dbReference type="ChEBI" id="CHEBI:24875"/>
    </ligand>
</feature>
<evidence type="ECO:0000313" key="14">
    <source>
        <dbReference type="Proteomes" id="UP000243376"/>
    </source>
</evidence>
<comment type="subunit">
    <text evidence="3">Homodimer.</text>
</comment>
<dbReference type="PANTHER" id="PTHR33202">
    <property type="entry name" value="ZINC UPTAKE REGULATION PROTEIN"/>
    <property type="match status" value="1"/>
</dbReference>
<keyword evidence="12" id="KW-0408">Iron</keyword>
<dbReference type="InterPro" id="IPR043135">
    <property type="entry name" value="Fur_C"/>
</dbReference>
<dbReference type="InterPro" id="IPR036390">
    <property type="entry name" value="WH_DNA-bd_sf"/>
</dbReference>
<comment type="similarity">
    <text evidence="2">Belongs to the Fur family.</text>
</comment>
<comment type="cofactor">
    <cofactor evidence="11">
        <name>Zn(2+)</name>
        <dbReference type="ChEBI" id="CHEBI:29105"/>
    </cofactor>
    <text evidence="11">Binds 1 zinc ion per subunit.</text>
</comment>
<protein>
    <submittedName>
        <fullName evidence="13">Transcriptional repressor</fullName>
    </submittedName>
</protein>
<dbReference type="Gene3D" id="1.10.10.10">
    <property type="entry name" value="Winged helix-like DNA-binding domain superfamily/Winged helix DNA-binding domain"/>
    <property type="match status" value="1"/>
</dbReference>
<evidence type="ECO:0000256" key="11">
    <source>
        <dbReference type="PIRSR" id="PIRSR602481-1"/>
    </source>
</evidence>
<keyword evidence="7 11" id="KW-0862">Zinc</keyword>
<keyword evidence="6 11" id="KW-0479">Metal-binding</keyword>
<keyword evidence="5" id="KW-0678">Repressor</keyword>
<evidence type="ECO:0000256" key="7">
    <source>
        <dbReference type="ARBA" id="ARBA00022833"/>
    </source>
</evidence>
<organism evidence="13 14">
    <name type="scientific">Chloroflexus aggregans</name>
    <dbReference type="NCBI Taxonomy" id="152260"/>
    <lineage>
        <taxon>Bacteria</taxon>
        <taxon>Bacillati</taxon>
        <taxon>Chloroflexota</taxon>
        <taxon>Chloroflexia</taxon>
        <taxon>Chloroflexales</taxon>
        <taxon>Chloroflexineae</taxon>
        <taxon>Chloroflexaceae</taxon>
        <taxon>Chloroflexus</taxon>
    </lineage>
</organism>
<sequence length="161" mass="17523">MATNTSSLLQPPLDTQAWLNGVRAAWQRSGLRITGPRLRVIETIVSYQAPFSAEQLYADLCMHSDAPGRATVYRTIDQLHASGWLARIHGSVGEEGYIPCQPGHLHHLVCTQCGAVTSFEGCDIEQMIANVAEQTGFSVEGHLLQLFGRCAKCRSQGQVAS</sequence>
<evidence type="ECO:0000256" key="6">
    <source>
        <dbReference type="ARBA" id="ARBA00022723"/>
    </source>
</evidence>
<feature type="binding site" evidence="12">
    <location>
        <position position="104"/>
    </location>
    <ligand>
        <name>Fe cation</name>
        <dbReference type="ChEBI" id="CHEBI:24875"/>
    </ligand>
</feature>
<comment type="caution">
    <text evidence="13">The sequence shown here is derived from an EMBL/GenBank/DDBJ whole genome shotgun (WGS) entry which is preliminary data.</text>
</comment>
<feature type="binding site" evidence="11">
    <location>
        <position position="153"/>
    </location>
    <ligand>
        <name>Zn(2+)</name>
        <dbReference type="ChEBI" id="CHEBI:29105"/>
    </ligand>
</feature>
<dbReference type="GO" id="GO:1900376">
    <property type="term" value="P:regulation of secondary metabolite biosynthetic process"/>
    <property type="evidence" value="ECO:0007669"/>
    <property type="project" value="TreeGrafter"/>
</dbReference>
<dbReference type="InterPro" id="IPR002481">
    <property type="entry name" value="FUR"/>
</dbReference>
<dbReference type="CDD" id="cd07153">
    <property type="entry name" value="Fur_like"/>
    <property type="match status" value="1"/>
</dbReference>
<evidence type="ECO:0000256" key="5">
    <source>
        <dbReference type="ARBA" id="ARBA00022491"/>
    </source>
</evidence>
<dbReference type="Gene3D" id="3.30.1490.190">
    <property type="match status" value="1"/>
</dbReference>
<name>A0A2J6X9B8_9CHLR</name>
<gene>
    <name evidence="13" type="ORF">C0184_04465</name>
</gene>
<feature type="binding site" evidence="12">
    <location>
        <position position="125"/>
    </location>
    <ligand>
        <name>Fe cation</name>
        <dbReference type="ChEBI" id="CHEBI:24875"/>
    </ligand>
</feature>
<reference evidence="13 14" key="1">
    <citation type="submission" date="2018-01" db="EMBL/GenBank/DDBJ databases">
        <title>Metagenomic assembled genomes from two thermal pools in the Uzon Caldera, Kamchatka, Russia.</title>
        <authorList>
            <person name="Wilkins L."/>
            <person name="Ettinger C."/>
        </authorList>
    </citation>
    <scope>NUCLEOTIDE SEQUENCE [LARGE SCALE GENOMIC DNA]</scope>
    <source>
        <strain evidence="13">ZAV-02</strain>
    </source>
</reference>
<feature type="binding site" evidence="11">
    <location>
        <position position="150"/>
    </location>
    <ligand>
        <name>Zn(2+)</name>
        <dbReference type="ChEBI" id="CHEBI:29105"/>
    </ligand>
</feature>
<evidence type="ECO:0000256" key="4">
    <source>
        <dbReference type="ARBA" id="ARBA00022490"/>
    </source>
</evidence>
<feature type="binding site" evidence="11">
    <location>
        <position position="113"/>
    </location>
    <ligand>
        <name>Zn(2+)</name>
        <dbReference type="ChEBI" id="CHEBI:29105"/>
    </ligand>
</feature>
<evidence type="ECO:0000256" key="2">
    <source>
        <dbReference type="ARBA" id="ARBA00007957"/>
    </source>
</evidence>
<accession>A0A2J6X9B8</accession>
<keyword evidence="9" id="KW-0238">DNA-binding</keyword>
<dbReference type="GO" id="GO:0005829">
    <property type="term" value="C:cytosol"/>
    <property type="evidence" value="ECO:0007669"/>
    <property type="project" value="TreeGrafter"/>
</dbReference>
<dbReference type="GO" id="GO:0003700">
    <property type="term" value="F:DNA-binding transcription factor activity"/>
    <property type="evidence" value="ECO:0007669"/>
    <property type="project" value="InterPro"/>
</dbReference>
<dbReference type="Proteomes" id="UP000243376">
    <property type="component" value="Unassembled WGS sequence"/>
</dbReference>
<proteinExistence type="inferred from homology"/>
<evidence type="ECO:0000256" key="8">
    <source>
        <dbReference type="ARBA" id="ARBA00023015"/>
    </source>
</evidence>
<dbReference type="EMBL" id="PNIQ01000295">
    <property type="protein sequence ID" value="PMP83988.1"/>
    <property type="molecule type" value="Genomic_DNA"/>
</dbReference>
<evidence type="ECO:0000256" key="1">
    <source>
        <dbReference type="ARBA" id="ARBA00004496"/>
    </source>
</evidence>
<evidence type="ECO:0000256" key="10">
    <source>
        <dbReference type="ARBA" id="ARBA00023163"/>
    </source>
</evidence>
<keyword evidence="4" id="KW-0963">Cytoplasm</keyword>
<evidence type="ECO:0000313" key="13">
    <source>
        <dbReference type="EMBL" id="PMP83988.1"/>
    </source>
</evidence>
<comment type="subcellular location">
    <subcellularLocation>
        <location evidence="1">Cytoplasm</location>
    </subcellularLocation>
</comment>
<evidence type="ECO:0000256" key="12">
    <source>
        <dbReference type="PIRSR" id="PIRSR602481-2"/>
    </source>
</evidence>
<dbReference type="AlphaFoldDB" id="A0A2J6X9B8"/>
<dbReference type="Pfam" id="PF01475">
    <property type="entry name" value="FUR"/>
    <property type="match status" value="1"/>
</dbReference>
<dbReference type="PANTHER" id="PTHR33202:SF2">
    <property type="entry name" value="FERRIC UPTAKE REGULATION PROTEIN"/>
    <property type="match status" value="1"/>
</dbReference>
<evidence type="ECO:0000256" key="9">
    <source>
        <dbReference type="ARBA" id="ARBA00023125"/>
    </source>
</evidence>
<keyword evidence="10" id="KW-0804">Transcription</keyword>
<dbReference type="GO" id="GO:0045892">
    <property type="term" value="P:negative regulation of DNA-templated transcription"/>
    <property type="evidence" value="ECO:0007669"/>
    <property type="project" value="TreeGrafter"/>
</dbReference>
<keyword evidence="8" id="KW-0805">Transcription regulation</keyword>
<feature type="binding site" evidence="11">
    <location>
        <position position="110"/>
    </location>
    <ligand>
        <name>Zn(2+)</name>
        <dbReference type="ChEBI" id="CHEBI:29105"/>
    </ligand>
</feature>
<dbReference type="GO" id="GO:0000976">
    <property type="term" value="F:transcription cis-regulatory region binding"/>
    <property type="evidence" value="ECO:0007669"/>
    <property type="project" value="TreeGrafter"/>
</dbReference>
<dbReference type="InterPro" id="IPR036388">
    <property type="entry name" value="WH-like_DNA-bd_sf"/>
</dbReference>
<evidence type="ECO:0000256" key="3">
    <source>
        <dbReference type="ARBA" id="ARBA00011738"/>
    </source>
</evidence>